<gene>
    <name evidence="2" type="ORF">S01H4_01675</name>
</gene>
<dbReference type="Gene3D" id="3.20.20.150">
    <property type="entry name" value="Divalent-metal-dependent TIM barrel enzymes"/>
    <property type="match status" value="1"/>
</dbReference>
<evidence type="ECO:0000313" key="2">
    <source>
        <dbReference type="EMBL" id="GAG70455.1"/>
    </source>
</evidence>
<organism evidence="2">
    <name type="scientific">marine sediment metagenome</name>
    <dbReference type="NCBI Taxonomy" id="412755"/>
    <lineage>
        <taxon>unclassified sequences</taxon>
        <taxon>metagenomes</taxon>
        <taxon>ecological metagenomes</taxon>
    </lineage>
</organism>
<dbReference type="AlphaFoldDB" id="X0ZLD8"/>
<evidence type="ECO:0000259" key="1">
    <source>
        <dbReference type="Pfam" id="PF01261"/>
    </source>
</evidence>
<name>X0ZLD8_9ZZZZ</name>
<reference evidence="2" key="1">
    <citation type="journal article" date="2014" name="Front. Microbiol.">
        <title>High frequency of phylogenetically diverse reductive dehalogenase-homologous genes in deep subseafloor sedimentary metagenomes.</title>
        <authorList>
            <person name="Kawai M."/>
            <person name="Futagami T."/>
            <person name="Toyoda A."/>
            <person name="Takaki Y."/>
            <person name="Nishi S."/>
            <person name="Hori S."/>
            <person name="Arai W."/>
            <person name="Tsubouchi T."/>
            <person name="Morono Y."/>
            <person name="Uchiyama I."/>
            <person name="Ito T."/>
            <person name="Fujiyama A."/>
            <person name="Inagaki F."/>
            <person name="Takami H."/>
        </authorList>
    </citation>
    <scope>NUCLEOTIDE SEQUENCE</scope>
    <source>
        <strain evidence="2">Expedition CK06-06</strain>
    </source>
</reference>
<dbReference type="InterPro" id="IPR036237">
    <property type="entry name" value="Xyl_isomerase-like_sf"/>
</dbReference>
<protein>
    <recommendedName>
        <fullName evidence="1">Xylose isomerase-like TIM barrel domain-containing protein</fullName>
    </recommendedName>
</protein>
<accession>X0ZLD8</accession>
<feature type="domain" description="Xylose isomerase-like TIM barrel" evidence="1">
    <location>
        <begin position="35"/>
        <end position="266"/>
    </location>
</feature>
<proteinExistence type="predicted"/>
<dbReference type="EMBL" id="BART01000318">
    <property type="protein sequence ID" value="GAG70455.1"/>
    <property type="molecule type" value="Genomic_DNA"/>
</dbReference>
<comment type="caution">
    <text evidence="2">The sequence shown here is derived from an EMBL/GenBank/DDBJ whole genome shotgun (WGS) entry which is preliminary data.</text>
</comment>
<dbReference type="Pfam" id="PF01261">
    <property type="entry name" value="AP_endonuc_2"/>
    <property type="match status" value="1"/>
</dbReference>
<dbReference type="SUPFAM" id="SSF51658">
    <property type="entry name" value="Xylose isomerase-like"/>
    <property type="match status" value="1"/>
</dbReference>
<dbReference type="InterPro" id="IPR050312">
    <property type="entry name" value="IolE/XylAMocC-like"/>
</dbReference>
<dbReference type="InterPro" id="IPR013022">
    <property type="entry name" value="Xyl_isomerase-like_TIM-brl"/>
</dbReference>
<dbReference type="PANTHER" id="PTHR12110">
    <property type="entry name" value="HYDROXYPYRUVATE ISOMERASE"/>
    <property type="match status" value="1"/>
</dbReference>
<sequence length="279" mass="32375">MVEINLSEEVMVKIKQKIGYQATFNVPDIFAAIDFADQNSFKAVEINLSIPVFYPEKYKKKEREKIARYLKDKGITLLIHAPEEASIFSFQDEVRKNSIKILKRVIDFGYDIGAKTITFHLGFDVLISSNGKILGIRELFPHQFKKNLTESLSILLSYSKGKIDLSLENVGSFGEPETKEIIKNFLENENLFLTWDLGHNNLKYKPHQKQDEFFMKYLNKIKCCHLHDNHGDRDEHLPIGEGEIDFNYYLPILVNLDAYLIFEVRPKELALICLKNLKI</sequence>
<dbReference type="PANTHER" id="PTHR12110:SF21">
    <property type="entry name" value="XYLOSE ISOMERASE-LIKE TIM BARREL DOMAIN-CONTAINING PROTEIN"/>
    <property type="match status" value="1"/>
</dbReference>